<protein>
    <recommendedName>
        <fullName evidence="3">Toxin SymE-like domain-containing protein</fullName>
    </recommendedName>
</protein>
<keyword evidence="2" id="KW-1185">Reference proteome</keyword>
<proteinExistence type="predicted"/>
<reference evidence="1 2" key="1">
    <citation type="submission" date="2018-10" db="EMBL/GenBank/DDBJ databases">
        <title>Genomic Encyclopedia of Archaeal and Bacterial Type Strains, Phase II (KMG-II): from individual species to whole genera.</title>
        <authorList>
            <person name="Goeker M."/>
        </authorList>
    </citation>
    <scope>NUCLEOTIDE SEQUENCE [LARGE SCALE GENOMIC DNA]</scope>
    <source>
        <strain evidence="1 2">DSM 15149</strain>
    </source>
</reference>
<comment type="caution">
    <text evidence="1">The sequence shown here is derived from an EMBL/GenBank/DDBJ whole genome shotgun (WGS) entry which is preliminary data.</text>
</comment>
<dbReference type="EMBL" id="RBLJ01000003">
    <property type="protein sequence ID" value="RKS57642.1"/>
    <property type="molecule type" value="Genomic_DNA"/>
</dbReference>
<organism evidence="1 2">
    <name type="scientific">Photorhabdus asymbiotica</name>
    <dbReference type="NCBI Taxonomy" id="291112"/>
    <lineage>
        <taxon>Bacteria</taxon>
        <taxon>Pseudomonadati</taxon>
        <taxon>Pseudomonadota</taxon>
        <taxon>Gammaproteobacteria</taxon>
        <taxon>Enterobacterales</taxon>
        <taxon>Morganellaceae</taxon>
        <taxon>Photorhabdus</taxon>
    </lineage>
</organism>
<evidence type="ECO:0000313" key="2">
    <source>
        <dbReference type="Proteomes" id="UP000280955"/>
    </source>
</evidence>
<accession>A0ABX9SJE8</accession>
<gene>
    <name evidence="1" type="ORF">BDD30_2449</name>
</gene>
<evidence type="ECO:0008006" key="3">
    <source>
        <dbReference type="Google" id="ProtNLM"/>
    </source>
</evidence>
<dbReference type="RefSeq" id="WP_249039930.1">
    <property type="nucleotide sequence ID" value="NZ_CAWQMT010000003.1"/>
</dbReference>
<evidence type="ECO:0000313" key="1">
    <source>
        <dbReference type="EMBL" id="RKS57642.1"/>
    </source>
</evidence>
<dbReference type="Proteomes" id="UP000280955">
    <property type="component" value="Unassembled WGS sequence"/>
</dbReference>
<name>A0ABX9SJE8_9GAMM</name>
<sequence>MAKAHSKAEAAINKAVKTETLLHGGVCANGNKVNNVTPAIHLKGQWLNRRGLIPAARLR</sequence>